<dbReference type="Proteomes" id="UP000500857">
    <property type="component" value="Chromosome"/>
</dbReference>
<comment type="cofactor">
    <cofactor evidence="1">
        <name>[4Fe-4S] cluster</name>
        <dbReference type="ChEBI" id="CHEBI:49883"/>
    </cofactor>
</comment>
<dbReference type="Gene3D" id="3.80.30.20">
    <property type="entry name" value="tm_1862 like domain"/>
    <property type="match status" value="1"/>
</dbReference>
<dbReference type="AlphaFoldDB" id="A0A6H1U5T8"/>
<evidence type="ECO:0000256" key="4">
    <source>
        <dbReference type="ARBA" id="ARBA00022691"/>
    </source>
</evidence>
<name>A0A6H1U5T8_9CYAN</name>
<protein>
    <submittedName>
        <fullName evidence="10">B12-binding domain-containing radical SAM protein</fullName>
    </submittedName>
</protein>
<feature type="domain" description="Radical SAM core" evidence="9">
    <location>
        <begin position="132"/>
        <end position="369"/>
    </location>
</feature>
<evidence type="ECO:0000256" key="5">
    <source>
        <dbReference type="ARBA" id="ARBA00022723"/>
    </source>
</evidence>
<evidence type="ECO:0000259" key="8">
    <source>
        <dbReference type="PROSITE" id="PS51332"/>
    </source>
</evidence>
<dbReference type="SMART" id="SM00729">
    <property type="entry name" value="Elp3"/>
    <property type="match status" value="1"/>
</dbReference>
<dbReference type="GO" id="GO:0031419">
    <property type="term" value="F:cobalamin binding"/>
    <property type="evidence" value="ECO:0007669"/>
    <property type="project" value="InterPro"/>
</dbReference>
<reference evidence="10 11" key="1">
    <citation type="submission" date="2020-04" db="EMBL/GenBank/DDBJ databases">
        <authorList>
            <person name="Basu S."/>
            <person name="Maruthanayagam V."/>
            <person name="Chakraborty S."/>
            <person name="Pramanik A."/>
            <person name="Mukherjee J."/>
            <person name="Brink B."/>
        </authorList>
    </citation>
    <scope>NUCLEOTIDE SEQUENCE [LARGE SCALE GENOMIC DNA]</scope>
    <source>
        <strain evidence="10 11">AP17</strain>
    </source>
</reference>
<dbReference type="GO" id="GO:0046872">
    <property type="term" value="F:metal ion binding"/>
    <property type="evidence" value="ECO:0007669"/>
    <property type="project" value="UniProtKB-KW"/>
</dbReference>
<dbReference type="SUPFAM" id="SSF102114">
    <property type="entry name" value="Radical SAM enzymes"/>
    <property type="match status" value="1"/>
</dbReference>
<dbReference type="EMBL" id="CP051167">
    <property type="protein sequence ID" value="QIZ73737.1"/>
    <property type="molecule type" value="Genomic_DNA"/>
</dbReference>
<dbReference type="SFLD" id="SFLDG01123">
    <property type="entry name" value="methyltransferase_(Class_B)"/>
    <property type="match status" value="1"/>
</dbReference>
<dbReference type="InterPro" id="IPR007197">
    <property type="entry name" value="rSAM"/>
</dbReference>
<dbReference type="PANTHER" id="PTHR43409:SF7">
    <property type="entry name" value="BLL1977 PROTEIN"/>
    <property type="match status" value="1"/>
</dbReference>
<evidence type="ECO:0000256" key="1">
    <source>
        <dbReference type="ARBA" id="ARBA00001966"/>
    </source>
</evidence>
<proteinExistence type="predicted"/>
<dbReference type="PROSITE" id="PS51918">
    <property type="entry name" value="RADICAL_SAM"/>
    <property type="match status" value="1"/>
</dbReference>
<keyword evidence="5" id="KW-0479">Metal-binding</keyword>
<evidence type="ECO:0000313" key="10">
    <source>
        <dbReference type="EMBL" id="QIZ73737.1"/>
    </source>
</evidence>
<dbReference type="InterPro" id="IPR051198">
    <property type="entry name" value="BchE-like"/>
</dbReference>
<keyword evidence="2" id="KW-0489">Methyltransferase</keyword>
<dbReference type="Gene3D" id="3.40.50.280">
    <property type="entry name" value="Cobalamin-binding domain"/>
    <property type="match status" value="1"/>
</dbReference>
<sequence length="450" mass="51369">MEPLAPAIIAGLTPKEIEIEFYDDRTEKIPYDRPTDLVVITAIQTTSARRAYQIASLYRQRQIPVVMGGFHVTLMPEEASDYAEAIVIGEAEGLWSNVIEDFQNGCLRRVYKRNSRPKLGGFQVDRSIFQGKPYLPLAFVEVGRGCHFKCDFCSIQTAFGNSQSRRPHAEALAELKKIEKPLIVFCDDNITSNLERAKSFFKELIPLKIRWVSQCSINAAHDEEFLELLKASGCQGLLIGFESVHPDNLKRMDKGFNLMNGGYEVAVENLHRHGIRIYGMFLVGYDEDSAETIQSAMDFATKHKFYAIAFNHLTPFPGTALYDRMKAEGRLLFDRWWLDPNYRYGSIPFEPKKTPREELEQLAHEARVKFFSLPSILKRMNFGVNCTDGLMTLSFFALNIFSHPGIRRRRNYPLGDEAYKGELIKAVHSQPFRLDPIEALEWTTACDRAS</sequence>
<dbReference type="SFLD" id="SFLDS00029">
    <property type="entry name" value="Radical_SAM"/>
    <property type="match status" value="1"/>
</dbReference>
<dbReference type="InterPro" id="IPR034466">
    <property type="entry name" value="Methyltransferase_Class_B"/>
</dbReference>
<evidence type="ECO:0000313" key="11">
    <source>
        <dbReference type="Proteomes" id="UP000500857"/>
    </source>
</evidence>
<dbReference type="KEGG" id="oxy:HCG48_13525"/>
<keyword evidence="7" id="KW-0411">Iron-sulfur</keyword>
<evidence type="ECO:0000259" key="9">
    <source>
        <dbReference type="PROSITE" id="PS51918"/>
    </source>
</evidence>
<keyword evidence="4" id="KW-0949">S-adenosyl-L-methionine</keyword>
<keyword evidence="3" id="KW-0808">Transferase</keyword>
<accession>A0A6H1U5T8</accession>
<dbReference type="InterPro" id="IPR006158">
    <property type="entry name" value="Cobalamin-bd"/>
</dbReference>
<dbReference type="InterPro" id="IPR023404">
    <property type="entry name" value="rSAM_horseshoe"/>
</dbReference>
<feature type="domain" description="B12-binding" evidence="8">
    <location>
        <begin position="1"/>
        <end position="109"/>
    </location>
</feature>
<dbReference type="GO" id="GO:0003824">
    <property type="term" value="F:catalytic activity"/>
    <property type="evidence" value="ECO:0007669"/>
    <property type="project" value="InterPro"/>
</dbReference>
<evidence type="ECO:0000256" key="3">
    <source>
        <dbReference type="ARBA" id="ARBA00022679"/>
    </source>
</evidence>
<dbReference type="InterPro" id="IPR006638">
    <property type="entry name" value="Elp3/MiaA/NifB-like_rSAM"/>
</dbReference>
<keyword evidence="6" id="KW-0408">Iron</keyword>
<organism evidence="10 11">
    <name type="scientific">Oxynema aestuarii AP17</name>
    <dbReference type="NCBI Taxonomy" id="2064643"/>
    <lineage>
        <taxon>Bacteria</taxon>
        <taxon>Bacillati</taxon>
        <taxon>Cyanobacteriota</taxon>
        <taxon>Cyanophyceae</taxon>
        <taxon>Oscillatoriophycideae</taxon>
        <taxon>Oscillatoriales</taxon>
        <taxon>Oscillatoriaceae</taxon>
        <taxon>Oxynema</taxon>
        <taxon>Oxynema aestuarii</taxon>
    </lineage>
</organism>
<evidence type="ECO:0000256" key="7">
    <source>
        <dbReference type="ARBA" id="ARBA00023014"/>
    </source>
</evidence>
<evidence type="ECO:0000256" key="2">
    <source>
        <dbReference type="ARBA" id="ARBA00022603"/>
    </source>
</evidence>
<dbReference type="Pfam" id="PF04055">
    <property type="entry name" value="Radical_SAM"/>
    <property type="match status" value="1"/>
</dbReference>
<dbReference type="GO" id="GO:0051539">
    <property type="term" value="F:4 iron, 4 sulfur cluster binding"/>
    <property type="evidence" value="ECO:0007669"/>
    <property type="project" value="UniProtKB-KW"/>
</dbReference>
<dbReference type="InterPro" id="IPR058240">
    <property type="entry name" value="rSAM_sf"/>
</dbReference>
<gene>
    <name evidence="10" type="ORF">HCG48_13525</name>
</gene>
<dbReference type="PANTHER" id="PTHR43409">
    <property type="entry name" value="ANAEROBIC MAGNESIUM-PROTOPORPHYRIN IX MONOMETHYL ESTER CYCLASE-RELATED"/>
    <property type="match status" value="1"/>
</dbReference>
<dbReference type="CDD" id="cd01335">
    <property type="entry name" value="Radical_SAM"/>
    <property type="match status" value="1"/>
</dbReference>
<keyword evidence="11" id="KW-1185">Reference proteome</keyword>
<dbReference type="Pfam" id="PF02310">
    <property type="entry name" value="B12-binding"/>
    <property type="match status" value="1"/>
</dbReference>
<dbReference type="SFLD" id="SFLDG01082">
    <property type="entry name" value="B12-binding_domain_containing"/>
    <property type="match status" value="1"/>
</dbReference>
<dbReference type="GO" id="GO:0005829">
    <property type="term" value="C:cytosol"/>
    <property type="evidence" value="ECO:0007669"/>
    <property type="project" value="TreeGrafter"/>
</dbReference>
<dbReference type="PROSITE" id="PS51332">
    <property type="entry name" value="B12_BINDING"/>
    <property type="match status" value="1"/>
</dbReference>
<evidence type="ECO:0000256" key="6">
    <source>
        <dbReference type="ARBA" id="ARBA00023004"/>
    </source>
</evidence>